<dbReference type="OMA" id="GEASYMC"/>
<comment type="function">
    <text evidence="10">Ubiquitin ligase protein which is a component of the N-end rule pathway. Recognizes and binds to proteins bearing specific N-terminal residues that are destabilizing according to the N-end rule, leading to their ubiquitination and subsequent degradation.</text>
</comment>
<evidence type="ECO:0000256" key="2">
    <source>
        <dbReference type="ARBA" id="ARBA00004906"/>
    </source>
</evidence>
<dbReference type="STRING" id="322104.A3GGK7"/>
<evidence type="ECO:0000256" key="4">
    <source>
        <dbReference type="ARBA" id="ARBA00022723"/>
    </source>
</evidence>
<accession>A3GGK7</accession>
<dbReference type="GO" id="GO:0061630">
    <property type="term" value="F:ubiquitin protein ligase activity"/>
    <property type="evidence" value="ECO:0007669"/>
    <property type="project" value="UniProtKB-UniRule"/>
</dbReference>
<comment type="catalytic activity">
    <reaction evidence="1 10">
        <text>S-ubiquitinyl-[E2 ubiquitin-conjugating enzyme]-L-cysteine + [acceptor protein]-L-lysine = [E2 ubiquitin-conjugating enzyme]-L-cysteine + N(6)-ubiquitinyl-[acceptor protein]-L-lysine.</text>
        <dbReference type="EC" id="2.3.2.27"/>
    </reaction>
</comment>
<dbReference type="CDD" id="cd16482">
    <property type="entry name" value="RING-H2_UBR1-like"/>
    <property type="match status" value="1"/>
</dbReference>
<evidence type="ECO:0000256" key="1">
    <source>
        <dbReference type="ARBA" id="ARBA00000900"/>
    </source>
</evidence>
<evidence type="ECO:0000256" key="6">
    <source>
        <dbReference type="ARBA" id="ARBA00022786"/>
    </source>
</evidence>
<evidence type="ECO:0000256" key="7">
    <source>
        <dbReference type="ARBA" id="ARBA00022833"/>
    </source>
</evidence>
<keyword evidence="4 10" id="KW-0479">Metal-binding</keyword>
<evidence type="ECO:0000259" key="11">
    <source>
        <dbReference type="PROSITE" id="PS51157"/>
    </source>
</evidence>
<dbReference type="KEGG" id="pic:PICST_28643"/>
<dbReference type="Gene3D" id="1.10.10.2670">
    <property type="entry name" value="E3 ubiquitin-protein ligase"/>
    <property type="match status" value="1"/>
</dbReference>
<dbReference type="FunFam" id="2.10.110.30:FF:000002">
    <property type="entry name" value="Putative e3 ubiquitin-protein ligase ubr3"/>
    <property type="match status" value="1"/>
</dbReference>
<evidence type="ECO:0000313" key="13">
    <source>
        <dbReference type="Proteomes" id="UP000002258"/>
    </source>
</evidence>
<comment type="caution">
    <text evidence="12">The sequence shown here is derived from an EMBL/GenBank/DDBJ whole genome shotgun (WGS) entry which is preliminary data.</text>
</comment>
<dbReference type="InParanoid" id="A3GGK7"/>
<dbReference type="EMBL" id="AAVQ01000001">
    <property type="protein sequence ID" value="EAZ63538.2"/>
    <property type="molecule type" value="Genomic_DNA"/>
</dbReference>
<evidence type="ECO:0000256" key="9">
    <source>
        <dbReference type="PROSITE-ProRule" id="PRU00508"/>
    </source>
</evidence>
<dbReference type="PROSITE" id="PS51157">
    <property type="entry name" value="ZF_UBR"/>
    <property type="match status" value="1"/>
</dbReference>
<dbReference type="CDD" id="cd19672">
    <property type="entry name" value="UBR-box_UBR1_like"/>
    <property type="match status" value="1"/>
</dbReference>
<sequence length="1931" mass="222619">MATSSSTEELKRFLLHLPSDSNYVFSQDIRTQIRRACFLAISNNGQHLNRLFPNAFSNRNDPNSESEALYSSQHMIDVVESEYNWLFANYYKISLKNRDPKHDTHNHHAFHANSPCARIFRKGEPIYRCLTCGFDDTCALCSHCYQPEYHQGHKVHITICQRENGGVCDCGDPEAWVKEYICPYAAHDDESIIVRNEKMPVDLESSFLQTIETLLDYVIDVMSQSDQQFEDPVEATEAKVELNAINSTLDPSKYDCSTDNFTDANNERFFLMVYNDQIRHYRDAVQRIHLASRKVKQFAVMVTEKVQNYGKAKVISSKNIKLLLERQKILSATGLSTCIRSHRDVFREDMCDEILIWINDLTESEMFKMNNSAKNLFCRAFCEKWKSGLLVATHGDNSNHQYRVGALDACSKIPKLPSSNTDRKTQLHWFFQPSKWNLPEDICRECDYNLTEEDYEPHTSHLGSRLQYLIYLDVRFWKSIRIYLHDMYSTSLITNLWYKHIISCQYVDIYPTIADMFLTMDREPELNVMCTLSTQLFTCPSNSTSIVQHGDVSRIFASIYGFLTIEEIRSPECVEVTQEISMKSLKNRIWGQIFFDIGYILSRSRDSKYILTSNIIPMACDILALFQGRPVMKREKKNHVEYESPDYTAFFHAISVIYQFGEYIAHSLSNLGDIDPELRTSLSKNAIKYVISFLLKLENNDYPGLIDEYVDINLSIDKKISKEPIGGNIIQYYRIDEEKVSFLHPIHSFLSWLIELSDFKSPSEIVEVLNSSTDFYSITSSVDIPNHLTSIFDYPIRTIVLMSQIKSGFWVRNGFSVRSQLQLYRNTGLRESGYMRDLFLTQVFINSNSPNLVCFLLFSRWLLMDGWLIDSRTVRNEVTDLDLQVSADSSALCYDSKTLPYMLEECMNFFIHVLTEDLYLRGLKDEVMIQTRIKKEIVHNLCFGPMSYTKLCSQIPDHILSEKRFDLILAEMTTFTAPNGATDIGVYHLKDEFYDQINPYYFNYTTNTKDDAIKFVKERIHKTTRKPITEIVIDPKLRDPGELGIYRYIGNFSASAYFSDFLIRTLSYISKEGIEEVESLLETALHLIHICAFENTIDISQYGTFYDRFVNISDAYGTSIAVLLYEILANDQFKNHHSKIRCILKVFEDKYQNLGKILSDQIVDYNPLVIEFHTKMDNDENEFEKKRRMAKERQAKLMAKFKKQQSSFLKKNNMERNYCSDIEMEDYEDEHGWRFPEPHCLLCQNAAEDAGPFGIITYISKSSEFRTIPFNDKFWVLKAFSDNASSDVNENAGDPVIEEVKSEKWHRFMGKIKESNVIGPGFSHNDHVESKLVSSSCGHGMHFQCYMNYLNSNKSRSNQITRNSPENVERKEFLCPLCKAINNMFIPILWTSNKRSLSQFLKPLSLPNPFDHIDPKIVHNQDWYKEFTFISDKDIEDMSILTKASTDIISSSSNNDFTGSQHSFRVLLSNMFQILSLLTFPQVFKADTVFVLSNTIKSIEISLRGTSARGESIIYQLSNNALINLRTLNEFRNTCVLMKIKSWIHTPNPKGDAYAKMLANIFSLSNGSINSSILEADFFESLVNILPLPSSGFSFNAILNTCFTGHLIQCLHILTREIASHDFYKSQDYSVLDIPVIADVDINKSKVALLAFHKLKLSEDFHGDDASIENDEKFGQVIYSMLVKASTSFLRRAAIFAYVQCANVEKLDVSSVEDLRVEADRLCSFLNIKTIGEYLELFILPNKSYEGCVFQGFVDYARNLNKPGFENSETRKGLEYPGMIRLTELPERLDHFFTRYYYSDKYNNPHMTIEDPAICLFCGAVVDAQKPAIGCKEGQCTTHYLKECAHDVGIFLLPKERSMLLLHKNGGTFYNAPFLDQHGELAGESKKAKTLHLMKARYDEFIKNVWLSHNIQNIIARNLERVLDAGGWDTL</sequence>
<dbReference type="GeneID" id="4851406"/>
<dbReference type="InterPro" id="IPR036390">
    <property type="entry name" value="WH_DNA-bd_sf"/>
</dbReference>
<dbReference type="GO" id="GO:0016874">
    <property type="term" value="F:ligase activity"/>
    <property type="evidence" value="ECO:0007669"/>
    <property type="project" value="UniProtKB-KW"/>
</dbReference>
<dbReference type="InterPro" id="IPR042065">
    <property type="entry name" value="E3_ELL-like"/>
</dbReference>
<organism evidence="12 13">
    <name type="scientific">Scheffersomyces stipitis (strain ATCC 58785 / CBS 6054 / NBRC 10063 / NRRL Y-11545)</name>
    <name type="common">Yeast</name>
    <name type="synonym">Pichia stipitis</name>
    <dbReference type="NCBI Taxonomy" id="322104"/>
    <lineage>
        <taxon>Eukaryota</taxon>
        <taxon>Fungi</taxon>
        <taxon>Dikarya</taxon>
        <taxon>Ascomycota</taxon>
        <taxon>Saccharomycotina</taxon>
        <taxon>Pichiomycetes</taxon>
        <taxon>Debaryomycetaceae</taxon>
        <taxon>Scheffersomyces</taxon>
    </lineage>
</organism>
<dbReference type="GO" id="GO:0000151">
    <property type="term" value="C:ubiquitin ligase complex"/>
    <property type="evidence" value="ECO:0007669"/>
    <property type="project" value="TreeGrafter"/>
</dbReference>
<dbReference type="InterPro" id="IPR055194">
    <property type="entry name" value="UBR1-like_WH"/>
</dbReference>
<keyword evidence="6 10" id="KW-0833">Ubl conjugation pathway</keyword>
<evidence type="ECO:0000256" key="5">
    <source>
        <dbReference type="ARBA" id="ARBA00022771"/>
    </source>
</evidence>
<dbReference type="EC" id="2.3.2.27" evidence="10"/>
<dbReference type="Pfam" id="PF18995">
    <property type="entry name" value="PRT6_C"/>
    <property type="match status" value="1"/>
</dbReference>
<dbReference type="PANTHER" id="PTHR21497:SF24">
    <property type="entry name" value="E3 UBIQUITIN-PROTEIN LIGASE UBR1"/>
    <property type="match status" value="1"/>
</dbReference>
<dbReference type="Gene3D" id="2.10.110.30">
    <property type="match status" value="1"/>
</dbReference>
<dbReference type="OrthoDB" id="26387at2759"/>
<dbReference type="Proteomes" id="UP000002258">
    <property type="component" value="Chromosome 1"/>
</dbReference>
<feature type="zinc finger region" description="UBR-type" evidence="9">
    <location>
        <begin position="114"/>
        <end position="187"/>
    </location>
</feature>
<gene>
    <name evidence="12" type="ORF">PICST_28643</name>
</gene>
<dbReference type="GO" id="GO:0071596">
    <property type="term" value="P:ubiquitin-dependent protein catabolic process via the N-end rule pathway"/>
    <property type="evidence" value="ECO:0007669"/>
    <property type="project" value="UniProtKB-UniRule"/>
</dbReference>
<keyword evidence="12" id="KW-0436">Ligase</keyword>
<dbReference type="HOGENOM" id="CLU_000684_1_0_1"/>
<evidence type="ECO:0000256" key="10">
    <source>
        <dbReference type="RuleBase" id="RU366018"/>
    </source>
</evidence>
<proteinExistence type="inferred from homology"/>
<dbReference type="GO" id="GO:0016567">
    <property type="term" value="P:protein ubiquitination"/>
    <property type="evidence" value="ECO:0007669"/>
    <property type="project" value="UniProtKB-UniRule"/>
</dbReference>
<dbReference type="FunCoup" id="A3GGK7">
    <property type="interactions" value="80"/>
</dbReference>
<comment type="pathway">
    <text evidence="2 10">Protein modification; protein ubiquitination.</text>
</comment>
<dbReference type="UniPathway" id="UPA00143"/>
<keyword evidence="7 10" id="KW-0862">Zinc</keyword>
<evidence type="ECO:0000313" key="12">
    <source>
        <dbReference type="EMBL" id="EAZ63538.2"/>
    </source>
</evidence>
<protein>
    <recommendedName>
        <fullName evidence="10">E3 ubiquitin-protein ligase</fullName>
        <ecNumber evidence="10">2.3.2.27</ecNumber>
    </recommendedName>
</protein>
<reference evidence="12 13" key="1">
    <citation type="journal article" date="2007" name="Nat. Biotechnol.">
        <title>Genome sequence of the lignocellulose-bioconverting and xylose-fermenting yeast Pichia stipitis.</title>
        <authorList>
            <person name="Jeffries T.W."/>
            <person name="Grigoriev I.V."/>
            <person name="Grimwood J."/>
            <person name="Laplaza J.M."/>
            <person name="Aerts A."/>
            <person name="Salamov A."/>
            <person name="Schmutz J."/>
            <person name="Lindquist E."/>
            <person name="Dehal P."/>
            <person name="Shapiro H."/>
            <person name="Jin Y.S."/>
            <person name="Passoth V."/>
            <person name="Richardson P.M."/>
        </authorList>
    </citation>
    <scope>NUCLEOTIDE SEQUENCE [LARGE SCALE GENOMIC DNA]</scope>
    <source>
        <strain evidence="13">ATCC 58785 / CBS 6054 / NBRC 10063 / NRRL Y-11545</strain>
    </source>
</reference>
<dbReference type="InterPro" id="IPR039164">
    <property type="entry name" value="UBR1-like"/>
</dbReference>
<dbReference type="SMART" id="SM00396">
    <property type="entry name" value="ZnF_UBR1"/>
    <property type="match status" value="1"/>
</dbReference>
<keyword evidence="5 10" id="KW-0863">Zinc-finger</keyword>
<dbReference type="InterPro" id="IPR003126">
    <property type="entry name" value="Znf_UBR"/>
</dbReference>
<dbReference type="eggNOG" id="KOG1140">
    <property type="taxonomic scope" value="Eukaryota"/>
</dbReference>
<evidence type="ECO:0000256" key="3">
    <source>
        <dbReference type="ARBA" id="ARBA00022679"/>
    </source>
</evidence>
<dbReference type="InterPro" id="IPR044046">
    <property type="entry name" value="E3_ligase_UBR-like_C"/>
</dbReference>
<dbReference type="Pfam" id="PF22960">
    <property type="entry name" value="WHD_UBR1"/>
    <property type="match status" value="1"/>
</dbReference>
<dbReference type="GO" id="GO:0005737">
    <property type="term" value="C:cytoplasm"/>
    <property type="evidence" value="ECO:0007669"/>
    <property type="project" value="TreeGrafter"/>
</dbReference>
<dbReference type="PANTHER" id="PTHR21497">
    <property type="entry name" value="UBIQUITIN LIGASE E3 ALPHA-RELATED"/>
    <property type="match status" value="1"/>
</dbReference>
<dbReference type="RefSeq" id="XP_001387561.2">
    <property type="nucleotide sequence ID" value="XM_001387524.1"/>
</dbReference>
<dbReference type="GO" id="GO:0008270">
    <property type="term" value="F:zinc ion binding"/>
    <property type="evidence" value="ECO:0007669"/>
    <property type="project" value="UniProtKB-UniRule"/>
</dbReference>
<comment type="similarity">
    <text evidence="8 10">Belongs to the E3 ubiquitin-protein ligase UBR1-like family.</text>
</comment>
<keyword evidence="13" id="KW-1185">Reference proteome</keyword>
<dbReference type="SUPFAM" id="SSF46785">
    <property type="entry name" value="Winged helix' DNA-binding domain"/>
    <property type="match status" value="1"/>
</dbReference>
<dbReference type="Pfam" id="PF02207">
    <property type="entry name" value="zf-UBR"/>
    <property type="match status" value="1"/>
</dbReference>
<keyword evidence="3 10" id="KW-0808">Transferase</keyword>
<feature type="domain" description="UBR-type" evidence="11">
    <location>
        <begin position="114"/>
        <end position="187"/>
    </location>
</feature>
<name>A3GGK7_PICST</name>
<evidence type="ECO:0000256" key="8">
    <source>
        <dbReference type="ARBA" id="ARBA00046341"/>
    </source>
</evidence>